<name>A0A5C1A773_9BACT</name>
<keyword evidence="3 5" id="KW-0067">ATP-binding</keyword>
<dbReference type="InterPro" id="IPR003593">
    <property type="entry name" value="AAA+_ATPase"/>
</dbReference>
<dbReference type="PANTHER" id="PTHR24220:SF376">
    <property type="entry name" value="ABC TRANSPORTER"/>
    <property type="match status" value="1"/>
</dbReference>
<dbReference type="InterPro" id="IPR003439">
    <property type="entry name" value="ABC_transporter-like_ATP-bd"/>
</dbReference>
<dbReference type="PANTHER" id="PTHR24220">
    <property type="entry name" value="IMPORT ATP-BINDING PROTEIN"/>
    <property type="match status" value="1"/>
</dbReference>
<keyword evidence="1" id="KW-0813">Transport</keyword>
<dbReference type="GO" id="GO:0022857">
    <property type="term" value="F:transmembrane transporter activity"/>
    <property type="evidence" value="ECO:0007669"/>
    <property type="project" value="TreeGrafter"/>
</dbReference>
<proteinExistence type="predicted"/>
<evidence type="ECO:0000313" key="5">
    <source>
        <dbReference type="EMBL" id="QEL14580.1"/>
    </source>
</evidence>
<dbReference type="GO" id="GO:0016887">
    <property type="term" value="F:ATP hydrolysis activity"/>
    <property type="evidence" value="ECO:0007669"/>
    <property type="project" value="InterPro"/>
</dbReference>
<dbReference type="EMBL" id="CP042425">
    <property type="protein sequence ID" value="QEL14580.1"/>
    <property type="molecule type" value="Genomic_DNA"/>
</dbReference>
<dbReference type="PROSITE" id="PS50893">
    <property type="entry name" value="ABC_TRANSPORTER_2"/>
    <property type="match status" value="1"/>
</dbReference>
<evidence type="ECO:0000256" key="3">
    <source>
        <dbReference type="ARBA" id="ARBA00022840"/>
    </source>
</evidence>
<dbReference type="PROSITE" id="PS00211">
    <property type="entry name" value="ABC_TRANSPORTER_1"/>
    <property type="match status" value="1"/>
</dbReference>
<evidence type="ECO:0000259" key="4">
    <source>
        <dbReference type="PROSITE" id="PS50893"/>
    </source>
</evidence>
<sequence length="294" mass="32333">MSILPQLTSRLPLLRNWFRQAESPSTLVSKLPTILTPKNPVLTGSGLTRTFGTGDTKMYALKDVAIELHSGELNLLMGPSGSGKSTLLAVLSALLRPNAGQVKALGRDVWTMSPREMEQFRLEHCSYIFQGYNLFPAFTARQQLEVVLQWGEGVSQREARKRADHVLGQLGLTHRAHLRPAALSGGEKQRVAIARALVKNPSFIFADEPTSALDWENGQAVMDLLKECAKLRGATVLVVAHDHRLESYADKIFRMADGAMAKPAGELVKRGNDAPPRPANKGRVRINDLEFAHV</sequence>
<dbReference type="InterPro" id="IPR017911">
    <property type="entry name" value="MacB-like_ATP-bd"/>
</dbReference>
<dbReference type="GO" id="GO:0005886">
    <property type="term" value="C:plasma membrane"/>
    <property type="evidence" value="ECO:0007669"/>
    <property type="project" value="TreeGrafter"/>
</dbReference>
<dbReference type="AlphaFoldDB" id="A0A5C1A773"/>
<dbReference type="SUPFAM" id="SSF52540">
    <property type="entry name" value="P-loop containing nucleoside triphosphate hydrolases"/>
    <property type="match status" value="1"/>
</dbReference>
<protein>
    <submittedName>
        <fullName evidence="5">ABC transporter ATP-binding protein</fullName>
    </submittedName>
</protein>
<dbReference type="GO" id="GO:0005524">
    <property type="term" value="F:ATP binding"/>
    <property type="evidence" value="ECO:0007669"/>
    <property type="project" value="UniProtKB-KW"/>
</dbReference>
<reference evidence="6" key="1">
    <citation type="submission" date="2019-08" db="EMBL/GenBank/DDBJ databases">
        <title>Limnoglobus roseus gen. nov., sp. nov., a novel freshwater planctomycete with a giant genome from the family Gemmataceae.</title>
        <authorList>
            <person name="Kulichevskaya I.S."/>
            <person name="Naumoff D.G."/>
            <person name="Miroshnikov K."/>
            <person name="Ivanova A."/>
            <person name="Philippov D.A."/>
            <person name="Hakobyan A."/>
            <person name="Rijpstra I.C."/>
            <person name="Sinninghe Damste J.S."/>
            <person name="Liesack W."/>
            <person name="Dedysh S.N."/>
        </authorList>
    </citation>
    <scope>NUCLEOTIDE SEQUENCE [LARGE SCALE GENOMIC DNA]</scope>
    <source>
        <strain evidence="6">PX52</strain>
    </source>
</reference>
<keyword evidence="6" id="KW-1185">Reference proteome</keyword>
<dbReference type="CDD" id="cd03255">
    <property type="entry name" value="ABC_MJ0796_LolCDE_FtsE"/>
    <property type="match status" value="1"/>
</dbReference>
<dbReference type="Pfam" id="PF00005">
    <property type="entry name" value="ABC_tran"/>
    <property type="match status" value="1"/>
</dbReference>
<evidence type="ECO:0000256" key="1">
    <source>
        <dbReference type="ARBA" id="ARBA00022448"/>
    </source>
</evidence>
<dbReference type="Gene3D" id="3.40.50.300">
    <property type="entry name" value="P-loop containing nucleotide triphosphate hydrolases"/>
    <property type="match status" value="1"/>
</dbReference>
<dbReference type="Proteomes" id="UP000324974">
    <property type="component" value="Chromosome"/>
</dbReference>
<dbReference type="OrthoDB" id="9791546at2"/>
<evidence type="ECO:0000256" key="2">
    <source>
        <dbReference type="ARBA" id="ARBA00022741"/>
    </source>
</evidence>
<gene>
    <name evidence="5" type="ORF">PX52LOC_01470</name>
</gene>
<dbReference type="InterPro" id="IPR027417">
    <property type="entry name" value="P-loop_NTPase"/>
</dbReference>
<dbReference type="InterPro" id="IPR017871">
    <property type="entry name" value="ABC_transporter-like_CS"/>
</dbReference>
<dbReference type="KEGG" id="lrs:PX52LOC_01470"/>
<accession>A0A5C1A773</accession>
<feature type="domain" description="ABC transporter" evidence="4">
    <location>
        <begin position="42"/>
        <end position="282"/>
    </location>
</feature>
<keyword evidence="2" id="KW-0547">Nucleotide-binding</keyword>
<dbReference type="InterPro" id="IPR015854">
    <property type="entry name" value="ABC_transpr_LolD-like"/>
</dbReference>
<dbReference type="RefSeq" id="WP_149109466.1">
    <property type="nucleotide sequence ID" value="NZ_CP042425.1"/>
</dbReference>
<dbReference type="SMART" id="SM00382">
    <property type="entry name" value="AAA"/>
    <property type="match status" value="1"/>
</dbReference>
<organism evidence="5 6">
    <name type="scientific">Limnoglobus roseus</name>
    <dbReference type="NCBI Taxonomy" id="2598579"/>
    <lineage>
        <taxon>Bacteria</taxon>
        <taxon>Pseudomonadati</taxon>
        <taxon>Planctomycetota</taxon>
        <taxon>Planctomycetia</taxon>
        <taxon>Gemmatales</taxon>
        <taxon>Gemmataceae</taxon>
        <taxon>Limnoglobus</taxon>
    </lineage>
</organism>
<evidence type="ECO:0000313" key="6">
    <source>
        <dbReference type="Proteomes" id="UP000324974"/>
    </source>
</evidence>